<evidence type="ECO:0000256" key="1">
    <source>
        <dbReference type="SAM" id="MobiDB-lite"/>
    </source>
</evidence>
<feature type="compositionally biased region" description="Basic and acidic residues" evidence="1">
    <location>
        <begin position="1"/>
        <end position="23"/>
    </location>
</feature>
<feature type="region of interest" description="Disordered" evidence="1">
    <location>
        <begin position="1"/>
        <end position="60"/>
    </location>
</feature>
<protein>
    <submittedName>
        <fullName evidence="2">Uncharacterized protein</fullName>
    </submittedName>
</protein>
<dbReference type="AlphaFoldDB" id="A0A2T4YXC1"/>
<keyword evidence="3" id="KW-1185">Reference proteome</keyword>
<dbReference type="EMBL" id="PZZP01000015">
    <property type="protein sequence ID" value="PTM50662.1"/>
    <property type="molecule type" value="Genomic_DNA"/>
</dbReference>
<dbReference type="RefSeq" id="WP_107728736.1">
    <property type="nucleotide sequence ID" value="NZ_PZZP01000015.1"/>
</dbReference>
<evidence type="ECO:0000313" key="3">
    <source>
        <dbReference type="Proteomes" id="UP000241639"/>
    </source>
</evidence>
<gene>
    <name evidence="2" type="ORF">C8J48_3788</name>
</gene>
<accession>A0A2T4YXC1</accession>
<dbReference type="Proteomes" id="UP000241639">
    <property type="component" value="Unassembled WGS sequence"/>
</dbReference>
<evidence type="ECO:0000313" key="2">
    <source>
        <dbReference type="EMBL" id="PTM50662.1"/>
    </source>
</evidence>
<name>A0A2T4YXC1_9BACL</name>
<comment type="caution">
    <text evidence="2">The sequence shown here is derived from an EMBL/GenBank/DDBJ whole genome shotgun (WGS) entry which is preliminary data.</text>
</comment>
<organism evidence="2 3">
    <name type="scientific">Desmospora activa DSM 45169</name>
    <dbReference type="NCBI Taxonomy" id="1121389"/>
    <lineage>
        <taxon>Bacteria</taxon>
        <taxon>Bacillati</taxon>
        <taxon>Bacillota</taxon>
        <taxon>Bacilli</taxon>
        <taxon>Bacillales</taxon>
        <taxon>Thermoactinomycetaceae</taxon>
        <taxon>Desmospora</taxon>
    </lineage>
</organism>
<proteinExistence type="predicted"/>
<sequence>MKKELYKHVDQCYPLEKRPRPDDPAEVESETTENEEEARKRRQPFGPLGKKMHGIVTEHH</sequence>
<feature type="compositionally biased region" description="Acidic residues" evidence="1">
    <location>
        <begin position="24"/>
        <end position="36"/>
    </location>
</feature>
<reference evidence="2 3" key="1">
    <citation type="submission" date="2018-04" db="EMBL/GenBank/DDBJ databases">
        <title>Genomic Encyclopedia of Archaeal and Bacterial Type Strains, Phase II (KMG-II): from individual species to whole genera.</title>
        <authorList>
            <person name="Goeker M."/>
        </authorList>
    </citation>
    <scope>NUCLEOTIDE SEQUENCE [LARGE SCALE GENOMIC DNA]</scope>
    <source>
        <strain evidence="2 3">DSM 45169</strain>
    </source>
</reference>